<evidence type="ECO:0000313" key="4">
    <source>
        <dbReference type="Proteomes" id="UP000026960"/>
    </source>
</evidence>
<dbReference type="PaxDb" id="65489-OBART05G17760.1"/>
<keyword evidence="2" id="KW-0472">Membrane</keyword>
<keyword evidence="4" id="KW-1185">Reference proteome</keyword>
<name>A0A0D3G821_9ORYZ</name>
<evidence type="ECO:0000256" key="1">
    <source>
        <dbReference type="SAM" id="MobiDB-lite"/>
    </source>
</evidence>
<dbReference type="Gramene" id="OBART05G17760.1">
    <property type="protein sequence ID" value="OBART05G17760.1"/>
    <property type="gene ID" value="OBART05G17760"/>
</dbReference>
<reference evidence="3" key="2">
    <citation type="submission" date="2015-03" db="UniProtKB">
        <authorList>
            <consortium name="EnsemblPlants"/>
        </authorList>
    </citation>
    <scope>IDENTIFICATION</scope>
</reference>
<protein>
    <submittedName>
        <fullName evidence="3">Uncharacterized protein</fullName>
    </submittedName>
</protein>
<dbReference type="Proteomes" id="UP000026960">
    <property type="component" value="Chromosome 5"/>
</dbReference>
<keyword evidence="2" id="KW-1133">Transmembrane helix</keyword>
<proteinExistence type="predicted"/>
<accession>A0A0D3G821</accession>
<feature type="region of interest" description="Disordered" evidence="1">
    <location>
        <begin position="1"/>
        <end position="31"/>
    </location>
</feature>
<dbReference type="EnsemblPlants" id="OBART05G17760.1">
    <property type="protein sequence ID" value="OBART05G17760.1"/>
    <property type="gene ID" value="OBART05G17760"/>
</dbReference>
<evidence type="ECO:0000256" key="2">
    <source>
        <dbReference type="SAM" id="Phobius"/>
    </source>
</evidence>
<organism evidence="3">
    <name type="scientific">Oryza barthii</name>
    <dbReference type="NCBI Taxonomy" id="65489"/>
    <lineage>
        <taxon>Eukaryota</taxon>
        <taxon>Viridiplantae</taxon>
        <taxon>Streptophyta</taxon>
        <taxon>Embryophyta</taxon>
        <taxon>Tracheophyta</taxon>
        <taxon>Spermatophyta</taxon>
        <taxon>Magnoliopsida</taxon>
        <taxon>Liliopsida</taxon>
        <taxon>Poales</taxon>
        <taxon>Poaceae</taxon>
        <taxon>BOP clade</taxon>
        <taxon>Oryzoideae</taxon>
        <taxon>Oryzeae</taxon>
        <taxon>Oryzinae</taxon>
        <taxon>Oryza</taxon>
    </lineage>
</organism>
<feature type="transmembrane region" description="Helical" evidence="2">
    <location>
        <begin position="73"/>
        <end position="99"/>
    </location>
</feature>
<dbReference type="HOGENOM" id="CLU_2310386_0_0_1"/>
<sequence>MSSGLDDGSSSDGLGLSGSTAGIYEGSRSTQFRNGKWRWPHTKRIYRDATGAADPLSPPGDSMSGDGGGWHQVAGATVVMVALAAATAVAAATITALVVN</sequence>
<evidence type="ECO:0000313" key="3">
    <source>
        <dbReference type="EnsemblPlants" id="OBART05G17760.1"/>
    </source>
</evidence>
<dbReference type="AlphaFoldDB" id="A0A0D3G821"/>
<reference evidence="3" key="1">
    <citation type="journal article" date="2009" name="Rice">
        <title>De Novo Next Generation Sequencing of Plant Genomes.</title>
        <authorList>
            <person name="Rounsley S."/>
            <person name="Marri P.R."/>
            <person name="Yu Y."/>
            <person name="He R."/>
            <person name="Sisneros N."/>
            <person name="Goicoechea J.L."/>
            <person name="Lee S.J."/>
            <person name="Angelova A."/>
            <person name="Kudrna D."/>
            <person name="Luo M."/>
            <person name="Affourtit J."/>
            <person name="Desany B."/>
            <person name="Knight J."/>
            <person name="Niazi F."/>
            <person name="Egholm M."/>
            <person name="Wing R.A."/>
        </authorList>
    </citation>
    <scope>NUCLEOTIDE SEQUENCE [LARGE SCALE GENOMIC DNA]</scope>
    <source>
        <strain evidence="3">cv. IRGC 105608</strain>
    </source>
</reference>
<feature type="compositionally biased region" description="Low complexity" evidence="1">
    <location>
        <begin position="1"/>
        <end position="19"/>
    </location>
</feature>
<keyword evidence="2" id="KW-0812">Transmembrane</keyword>